<sequence length="492" mass="55361">MEPLESKNPFILNLFWLNGDQIVLARDVCPDDTLLDVFGKRGLEMQPGNMASKVYTAAAPGRLFRAFLPNQPIPVAESCSREAITEKLGDLEASCREWHRQTKIETYGEQLFEIPLFLSASGSLPLVGKVIQDVEGNDLLAEDNGGSQYGSDSESEDSLRLPPELLWDIFRRNITIAELVNPSVLATSKAQMMSLLPVCKAWHDVAAEVLYEDVYIRDLPQLAKFCDMLAMSTRGYHTLVKKLTIEALIPKPSPPPPPPTSTRRSRARGRSRRDSLPSTPDYHALVATVLINTLSQVFRLCTDVVRPSITLTADDNNDPFLPFLEERLGLPMSSLLSASTRALPDLVHHLNRLRELHLGHEAFVLLFPNHFSKHYAQSQALEVLELSVSSELWGVVSDTRLRDAISDTEWSYIKWFRCSFHECRSEVQGAVIRAYAEHLTMPCLQRLSISGHLLREYHPDVPAKVENAFPLIEAHKSRLEYLSVVGFTRRAR</sequence>
<keyword evidence="3" id="KW-1185">Reference proteome</keyword>
<evidence type="ECO:0000256" key="1">
    <source>
        <dbReference type="SAM" id="MobiDB-lite"/>
    </source>
</evidence>
<feature type="region of interest" description="Disordered" evidence="1">
    <location>
        <begin position="248"/>
        <end position="279"/>
    </location>
</feature>
<dbReference type="EMBL" id="JBAHYK010001213">
    <property type="protein sequence ID" value="KAL0568995.1"/>
    <property type="molecule type" value="Genomic_DNA"/>
</dbReference>
<evidence type="ECO:0000313" key="2">
    <source>
        <dbReference type="EMBL" id="KAL0568995.1"/>
    </source>
</evidence>
<name>A0ABR3F1D6_9AGAR</name>
<dbReference type="Proteomes" id="UP001465976">
    <property type="component" value="Unassembled WGS sequence"/>
</dbReference>
<evidence type="ECO:0008006" key="4">
    <source>
        <dbReference type="Google" id="ProtNLM"/>
    </source>
</evidence>
<gene>
    <name evidence="2" type="ORF">V5O48_012975</name>
</gene>
<proteinExistence type="predicted"/>
<evidence type="ECO:0000313" key="3">
    <source>
        <dbReference type="Proteomes" id="UP001465976"/>
    </source>
</evidence>
<accession>A0ABR3F1D6</accession>
<comment type="caution">
    <text evidence="2">The sequence shown here is derived from an EMBL/GenBank/DDBJ whole genome shotgun (WGS) entry which is preliminary data.</text>
</comment>
<organism evidence="2 3">
    <name type="scientific">Marasmius crinis-equi</name>
    <dbReference type="NCBI Taxonomy" id="585013"/>
    <lineage>
        <taxon>Eukaryota</taxon>
        <taxon>Fungi</taxon>
        <taxon>Dikarya</taxon>
        <taxon>Basidiomycota</taxon>
        <taxon>Agaricomycotina</taxon>
        <taxon>Agaricomycetes</taxon>
        <taxon>Agaricomycetidae</taxon>
        <taxon>Agaricales</taxon>
        <taxon>Marasmiineae</taxon>
        <taxon>Marasmiaceae</taxon>
        <taxon>Marasmius</taxon>
    </lineage>
</organism>
<protein>
    <recommendedName>
        <fullName evidence="4">F-box domain-containing protein</fullName>
    </recommendedName>
</protein>
<feature type="compositionally biased region" description="Pro residues" evidence="1">
    <location>
        <begin position="251"/>
        <end position="260"/>
    </location>
</feature>
<reference evidence="2 3" key="1">
    <citation type="submission" date="2024-02" db="EMBL/GenBank/DDBJ databases">
        <title>A draft genome for the cacao thread blight pathogen Marasmius crinis-equi.</title>
        <authorList>
            <person name="Cohen S.P."/>
            <person name="Baruah I.K."/>
            <person name="Amoako-Attah I."/>
            <person name="Bukari Y."/>
            <person name="Meinhardt L.W."/>
            <person name="Bailey B.A."/>
        </authorList>
    </citation>
    <scope>NUCLEOTIDE SEQUENCE [LARGE SCALE GENOMIC DNA]</scope>
    <source>
        <strain evidence="2 3">GH-76</strain>
    </source>
</reference>